<dbReference type="GO" id="GO:0004185">
    <property type="term" value="F:serine-type carboxypeptidase activity"/>
    <property type="evidence" value="ECO:0007669"/>
    <property type="project" value="InterPro"/>
</dbReference>
<dbReference type="InterPro" id="IPR021995">
    <property type="entry name" value="DUF3593"/>
</dbReference>
<dbReference type="InterPro" id="IPR001563">
    <property type="entry name" value="Peptidase_S10"/>
</dbReference>
<dbReference type="Gene3D" id="3.40.50.1820">
    <property type="entry name" value="alpha/beta hydrolase"/>
    <property type="match status" value="1"/>
</dbReference>
<gene>
    <name evidence="2" type="ORF">FPE_LOCUS6784</name>
</gene>
<dbReference type="Pfam" id="PF12159">
    <property type="entry name" value="DUF3593"/>
    <property type="match status" value="1"/>
</dbReference>
<organism evidence="2 3">
    <name type="scientific">Fraxinus pennsylvanica</name>
    <dbReference type="NCBI Taxonomy" id="56036"/>
    <lineage>
        <taxon>Eukaryota</taxon>
        <taxon>Viridiplantae</taxon>
        <taxon>Streptophyta</taxon>
        <taxon>Embryophyta</taxon>
        <taxon>Tracheophyta</taxon>
        <taxon>Spermatophyta</taxon>
        <taxon>Magnoliopsida</taxon>
        <taxon>eudicotyledons</taxon>
        <taxon>Gunneridae</taxon>
        <taxon>Pentapetalae</taxon>
        <taxon>asterids</taxon>
        <taxon>lamiids</taxon>
        <taxon>Lamiales</taxon>
        <taxon>Oleaceae</taxon>
        <taxon>Oleeae</taxon>
        <taxon>Fraxinus</taxon>
    </lineage>
</organism>
<dbReference type="GO" id="GO:0006508">
    <property type="term" value="P:proteolysis"/>
    <property type="evidence" value="ECO:0007669"/>
    <property type="project" value="InterPro"/>
</dbReference>
<dbReference type="Pfam" id="PF00450">
    <property type="entry name" value="Peptidase_S10"/>
    <property type="match status" value="1"/>
</dbReference>
<dbReference type="PANTHER" id="PTHR35473:SF3">
    <property type="entry name" value="1-ACYL-SN-GLYCEROL-3-PHOSPHATE ACYLTRANSFERASE"/>
    <property type="match status" value="1"/>
</dbReference>
<reference evidence="2" key="1">
    <citation type="submission" date="2023-05" db="EMBL/GenBank/DDBJ databases">
        <authorList>
            <person name="Huff M."/>
        </authorList>
    </citation>
    <scope>NUCLEOTIDE SEQUENCE</scope>
</reference>
<keyword evidence="3" id="KW-1185">Reference proteome</keyword>
<evidence type="ECO:0000313" key="2">
    <source>
        <dbReference type="EMBL" id="CAI9759354.1"/>
    </source>
</evidence>
<comment type="similarity">
    <text evidence="1">Belongs to the peptidase S10 family.</text>
</comment>
<dbReference type="InterPro" id="IPR029058">
    <property type="entry name" value="AB_hydrolase_fold"/>
</dbReference>
<dbReference type="SUPFAM" id="SSF53474">
    <property type="entry name" value="alpha/beta-Hydrolases"/>
    <property type="match status" value="1"/>
</dbReference>
<name>A0AAD2DMF2_9LAMI</name>
<evidence type="ECO:0000313" key="3">
    <source>
        <dbReference type="Proteomes" id="UP000834106"/>
    </source>
</evidence>
<proteinExistence type="inferred from homology"/>
<dbReference type="PANTHER" id="PTHR35473">
    <property type="entry name" value="1-ACYL-SN-GLYCEROL-3-PHOSPHATE ACYLTRANSFERASE"/>
    <property type="match status" value="1"/>
</dbReference>
<dbReference type="EMBL" id="OU503039">
    <property type="protein sequence ID" value="CAI9759354.1"/>
    <property type="molecule type" value="Genomic_DNA"/>
</dbReference>
<dbReference type="Proteomes" id="UP000834106">
    <property type="component" value="Chromosome 4"/>
</dbReference>
<dbReference type="AlphaFoldDB" id="A0AAD2DMF2"/>
<accession>A0AAD2DMF2</accession>
<protein>
    <submittedName>
        <fullName evidence="2">Uncharacterized protein</fullName>
    </submittedName>
</protein>
<evidence type="ECO:0000256" key="1">
    <source>
        <dbReference type="ARBA" id="ARBA00009431"/>
    </source>
</evidence>
<sequence>MALGTAKVHYGTSLSNVDWLHGGAESLLTLTNLLIVLGLQEALRKVKNKNKSTSGIEGEKRYTEKYVNKDFSLTFATVKGGGHVAAYEYPKECLAMIERWLDLYPL</sequence>